<dbReference type="Proteomes" id="UP001152795">
    <property type="component" value="Unassembled WGS sequence"/>
</dbReference>
<accession>A0A7D9LS91</accession>
<dbReference type="OrthoDB" id="10325311at2759"/>
<evidence type="ECO:0000313" key="1">
    <source>
        <dbReference type="EMBL" id="CAB4038202.1"/>
    </source>
</evidence>
<reference evidence="1" key="1">
    <citation type="submission" date="2020-04" db="EMBL/GenBank/DDBJ databases">
        <authorList>
            <person name="Alioto T."/>
            <person name="Alioto T."/>
            <person name="Gomez Garrido J."/>
        </authorList>
    </citation>
    <scope>NUCLEOTIDE SEQUENCE</scope>
    <source>
        <strain evidence="1">A484AB</strain>
    </source>
</reference>
<keyword evidence="2" id="KW-1185">Reference proteome</keyword>
<evidence type="ECO:0000313" key="2">
    <source>
        <dbReference type="Proteomes" id="UP001152795"/>
    </source>
</evidence>
<sequence>MSTDGGGYLLIGHMNNTVTWSVPSSNKTVEPFGHPHWSSEFGDVSVLDFRIQIASDEDFENTKAHWAFRFKNKRLLKNLMILDQGGCPYNFPGVGDISYVKDLMTEEIVSRDFSCSKFGPYSHPIAKIGWTMMNLCLEKPCTSGFAYHHLYPIQVDFSGGFSFAIVTNSSKSSNGATAFFGCDKGKCCACYGPSGGTNVYCLKECQSINGGTITKHASAWFWVRLNPPRKVWEKCMEYESEEENGDSAWYKLVGDRNIPVKVSTRNPTPVL</sequence>
<protein>
    <submittedName>
        <fullName evidence="1">Uncharacterized protein</fullName>
    </submittedName>
</protein>
<organism evidence="1 2">
    <name type="scientific">Paramuricea clavata</name>
    <name type="common">Red gorgonian</name>
    <name type="synonym">Violescent sea-whip</name>
    <dbReference type="NCBI Taxonomy" id="317549"/>
    <lineage>
        <taxon>Eukaryota</taxon>
        <taxon>Metazoa</taxon>
        <taxon>Cnidaria</taxon>
        <taxon>Anthozoa</taxon>
        <taxon>Octocorallia</taxon>
        <taxon>Malacalcyonacea</taxon>
        <taxon>Plexauridae</taxon>
        <taxon>Paramuricea</taxon>
    </lineage>
</organism>
<name>A0A7D9LS91_PARCT</name>
<dbReference type="AlphaFoldDB" id="A0A7D9LS91"/>
<proteinExistence type="predicted"/>
<dbReference type="EMBL" id="CACRXK020023929">
    <property type="protein sequence ID" value="CAB4038202.1"/>
    <property type="molecule type" value="Genomic_DNA"/>
</dbReference>
<comment type="caution">
    <text evidence="1">The sequence shown here is derived from an EMBL/GenBank/DDBJ whole genome shotgun (WGS) entry which is preliminary data.</text>
</comment>
<gene>
    <name evidence="1" type="ORF">PACLA_8A066763</name>
</gene>